<keyword evidence="4" id="KW-1185">Reference proteome</keyword>
<feature type="transmembrane region" description="Helical" evidence="2">
    <location>
        <begin position="87"/>
        <end position="107"/>
    </location>
</feature>
<sequence length="108" mass="11726">MPAWLPILKASLPYVTQIVTAAIPAFTRKESARTEPLVEKQIEELQAATTHNAESIRVLADKLSQTLQTLEGAATEMENRAARLQRIALFACVLAIIATGVALCALLR</sequence>
<comment type="caution">
    <text evidence="3">The sequence shown here is derived from an EMBL/GenBank/DDBJ whole genome shotgun (WGS) entry which is preliminary data.</text>
</comment>
<dbReference type="Proteomes" id="UP001548590">
    <property type="component" value="Unassembled WGS sequence"/>
</dbReference>
<keyword evidence="2" id="KW-0812">Transmembrane</keyword>
<evidence type="ECO:0000256" key="2">
    <source>
        <dbReference type="SAM" id="Phobius"/>
    </source>
</evidence>
<keyword evidence="1" id="KW-0175">Coiled coil</keyword>
<evidence type="ECO:0000313" key="3">
    <source>
        <dbReference type="EMBL" id="MET1492124.1"/>
    </source>
</evidence>
<evidence type="ECO:0008006" key="5">
    <source>
        <dbReference type="Google" id="ProtNLM"/>
    </source>
</evidence>
<proteinExistence type="predicted"/>
<organism evidence="3 4">
    <name type="scientific">Uliginosibacterium paludis</name>
    <dbReference type="NCBI Taxonomy" id="1615952"/>
    <lineage>
        <taxon>Bacteria</taxon>
        <taxon>Pseudomonadati</taxon>
        <taxon>Pseudomonadota</taxon>
        <taxon>Betaproteobacteria</taxon>
        <taxon>Rhodocyclales</taxon>
        <taxon>Zoogloeaceae</taxon>
        <taxon>Uliginosibacterium</taxon>
    </lineage>
</organism>
<name>A0ABV2CW09_9RHOO</name>
<evidence type="ECO:0000313" key="4">
    <source>
        <dbReference type="Proteomes" id="UP001548590"/>
    </source>
</evidence>
<accession>A0ABV2CW09</accession>
<evidence type="ECO:0000256" key="1">
    <source>
        <dbReference type="SAM" id="Coils"/>
    </source>
</evidence>
<reference evidence="3 4" key="1">
    <citation type="submission" date="2024-07" db="EMBL/GenBank/DDBJ databases">
        <title>Uliginosibacterium paludis KCTC:42655.</title>
        <authorList>
            <person name="Kim M.K."/>
        </authorList>
    </citation>
    <scope>NUCLEOTIDE SEQUENCE [LARGE SCALE GENOMIC DNA]</scope>
    <source>
        <strain evidence="3 4">KCTC 42655</strain>
    </source>
</reference>
<feature type="coiled-coil region" evidence="1">
    <location>
        <begin position="60"/>
        <end position="87"/>
    </location>
</feature>
<protein>
    <recommendedName>
        <fullName evidence="5">Chemotaxis protein</fullName>
    </recommendedName>
</protein>
<dbReference type="EMBL" id="JBEWLZ010000021">
    <property type="protein sequence ID" value="MET1492124.1"/>
    <property type="molecule type" value="Genomic_DNA"/>
</dbReference>
<keyword evidence="2" id="KW-0472">Membrane</keyword>
<keyword evidence="2" id="KW-1133">Transmembrane helix</keyword>
<gene>
    <name evidence="3" type="ORF">ABVT11_19965</name>
</gene>
<dbReference type="RefSeq" id="WP_345927903.1">
    <property type="nucleotide sequence ID" value="NZ_JBDIVF010000005.1"/>
</dbReference>